<dbReference type="GO" id="GO:0000049">
    <property type="term" value="F:tRNA binding"/>
    <property type="evidence" value="ECO:0007669"/>
    <property type="project" value="TreeGrafter"/>
</dbReference>
<dbReference type="Proteomes" id="UP000824469">
    <property type="component" value="Unassembled WGS sequence"/>
</dbReference>
<feature type="domain" description="TmcA/NAT10 N-terminal" evidence="1">
    <location>
        <begin position="9"/>
        <end position="165"/>
    </location>
</feature>
<proteinExistence type="predicted"/>
<dbReference type="PANTHER" id="PTHR10925:SF5">
    <property type="entry name" value="RNA CYTIDINE ACETYLTRANSFERASE"/>
    <property type="match status" value="1"/>
</dbReference>
<accession>A0AA38FW99</accession>
<dbReference type="GO" id="GO:1990883">
    <property type="term" value="F:18S rRNA cytidine N-acetyltransferase activity"/>
    <property type="evidence" value="ECO:0007669"/>
    <property type="project" value="TreeGrafter"/>
</dbReference>
<name>A0AA38FW99_TAXCH</name>
<feature type="non-terminal residue" evidence="2">
    <location>
        <position position="172"/>
    </location>
</feature>
<dbReference type="AlphaFoldDB" id="A0AA38FW99"/>
<dbReference type="EMBL" id="JAHRHJ020000006">
    <property type="protein sequence ID" value="KAH9311245.1"/>
    <property type="molecule type" value="Genomic_DNA"/>
</dbReference>
<sequence length="172" mass="19573">NICHFSINMRKKVDERIRTLVENGVKARHRSMFFIIGDKGCDQVVNLHYMLTKATVKARPSVLWCYNKKLPINSHKQKRVKEAKKMMQRGLMDPEKDDPFVLFVTTTEIHYCYYSESEKISGNTYGMCVLQDFEAPTPSLLAQTIETVEGGGLVVLLLSSLSSLSSLYTVTM</sequence>
<protein>
    <recommendedName>
        <fullName evidence="1">TmcA/NAT10 N-terminal domain-containing protein</fullName>
    </recommendedName>
</protein>
<dbReference type="Gene3D" id="3.40.50.11040">
    <property type="match status" value="1"/>
</dbReference>
<reference evidence="2 3" key="1">
    <citation type="journal article" date="2021" name="Nat. Plants">
        <title>The Taxus genome provides insights into paclitaxel biosynthesis.</title>
        <authorList>
            <person name="Xiong X."/>
            <person name="Gou J."/>
            <person name="Liao Q."/>
            <person name="Li Y."/>
            <person name="Zhou Q."/>
            <person name="Bi G."/>
            <person name="Li C."/>
            <person name="Du R."/>
            <person name="Wang X."/>
            <person name="Sun T."/>
            <person name="Guo L."/>
            <person name="Liang H."/>
            <person name="Lu P."/>
            <person name="Wu Y."/>
            <person name="Zhang Z."/>
            <person name="Ro D.K."/>
            <person name="Shang Y."/>
            <person name="Huang S."/>
            <person name="Yan J."/>
        </authorList>
    </citation>
    <scope>NUCLEOTIDE SEQUENCE [LARGE SCALE GENOMIC DNA]</scope>
    <source>
        <strain evidence="2">Ta-2019</strain>
    </source>
</reference>
<dbReference type="InterPro" id="IPR032672">
    <property type="entry name" value="TmcA/NAT10/Kre33"/>
</dbReference>
<feature type="non-terminal residue" evidence="2">
    <location>
        <position position="1"/>
    </location>
</feature>
<comment type="caution">
    <text evidence="2">The sequence shown here is derived from an EMBL/GenBank/DDBJ whole genome shotgun (WGS) entry which is preliminary data.</text>
</comment>
<gene>
    <name evidence="2" type="ORF">KI387_026280</name>
</gene>
<keyword evidence="3" id="KW-1185">Reference proteome</keyword>
<evidence type="ECO:0000313" key="2">
    <source>
        <dbReference type="EMBL" id="KAH9311245.1"/>
    </source>
</evidence>
<dbReference type="InterPro" id="IPR013562">
    <property type="entry name" value="TmcA/NAT10_N"/>
</dbReference>
<evidence type="ECO:0000259" key="1">
    <source>
        <dbReference type="Pfam" id="PF08351"/>
    </source>
</evidence>
<evidence type="ECO:0000313" key="3">
    <source>
        <dbReference type="Proteomes" id="UP000824469"/>
    </source>
</evidence>
<dbReference type="GO" id="GO:1904812">
    <property type="term" value="P:rRNA acetylation involved in maturation of SSU-rRNA"/>
    <property type="evidence" value="ECO:0007669"/>
    <property type="project" value="TreeGrafter"/>
</dbReference>
<dbReference type="GO" id="GO:0030686">
    <property type="term" value="C:90S preribosome"/>
    <property type="evidence" value="ECO:0007669"/>
    <property type="project" value="TreeGrafter"/>
</dbReference>
<dbReference type="Pfam" id="PF08351">
    <property type="entry name" value="TmcA_N"/>
    <property type="match status" value="1"/>
</dbReference>
<dbReference type="GO" id="GO:0005730">
    <property type="term" value="C:nucleolus"/>
    <property type="evidence" value="ECO:0007669"/>
    <property type="project" value="TreeGrafter"/>
</dbReference>
<dbReference type="PANTHER" id="PTHR10925">
    <property type="entry name" value="N-ACETYLTRANSFERASE 10"/>
    <property type="match status" value="1"/>
</dbReference>
<organism evidence="2 3">
    <name type="scientific">Taxus chinensis</name>
    <name type="common">Chinese yew</name>
    <name type="synonym">Taxus wallichiana var. chinensis</name>
    <dbReference type="NCBI Taxonomy" id="29808"/>
    <lineage>
        <taxon>Eukaryota</taxon>
        <taxon>Viridiplantae</taxon>
        <taxon>Streptophyta</taxon>
        <taxon>Embryophyta</taxon>
        <taxon>Tracheophyta</taxon>
        <taxon>Spermatophyta</taxon>
        <taxon>Pinopsida</taxon>
        <taxon>Pinidae</taxon>
        <taxon>Conifers II</taxon>
        <taxon>Cupressales</taxon>
        <taxon>Taxaceae</taxon>
        <taxon>Taxus</taxon>
    </lineage>
</organism>